<protein>
    <submittedName>
        <fullName evidence="1">DUF2750 domain-containing protein</fullName>
    </submittedName>
</protein>
<name>A0ABU9GN52_9GAMM</name>
<dbReference type="RefSeq" id="WP_341596737.1">
    <property type="nucleotide sequence ID" value="NZ_JBAKAZ010000009.1"/>
</dbReference>
<gene>
    <name evidence="1" type="ORF">V6256_03815</name>
</gene>
<evidence type="ECO:0000313" key="1">
    <source>
        <dbReference type="EMBL" id="MEL0628727.1"/>
    </source>
</evidence>
<organism evidence="1 2">
    <name type="scientific">Psychromonas aquatilis</name>
    <dbReference type="NCBI Taxonomy" id="2005072"/>
    <lineage>
        <taxon>Bacteria</taxon>
        <taxon>Pseudomonadati</taxon>
        <taxon>Pseudomonadota</taxon>
        <taxon>Gammaproteobacteria</taxon>
        <taxon>Alteromonadales</taxon>
        <taxon>Psychromonadaceae</taxon>
        <taxon>Psychromonas</taxon>
    </lineage>
</organism>
<comment type="caution">
    <text evidence="1">The sequence shown here is derived from an EMBL/GenBank/DDBJ whole genome shotgun (WGS) entry which is preliminary data.</text>
</comment>
<proteinExistence type="predicted"/>
<dbReference type="EMBL" id="JBAKAZ010000009">
    <property type="protein sequence ID" value="MEL0628727.1"/>
    <property type="molecule type" value="Genomic_DNA"/>
</dbReference>
<accession>A0ABU9GN52</accession>
<dbReference type="Proteomes" id="UP001369082">
    <property type="component" value="Unassembled WGS sequence"/>
</dbReference>
<keyword evidence="2" id="KW-1185">Reference proteome</keyword>
<dbReference type="InterPro" id="IPR021284">
    <property type="entry name" value="DUF2750"/>
</dbReference>
<reference evidence="1 2" key="1">
    <citation type="submission" date="2024-02" db="EMBL/GenBank/DDBJ databases">
        <title>Bacteria isolated from the canopy kelp, Nereocystis luetkeana.</title>
        <authorList>
            <person name="Pfister C.A."/>
            <person name="Younker I.T."/>
            <person name="Light S.H."/>
        </authorList>
    </citation>
    <scope>NUCLEOTIDE SEQUENCE [LARGE SCALE GENOMIC DNA]</scope>
    <source>
        <strain evidence="1 2">TI.1.05</strain>
    </source>
</reference>
<sequence length="119" mass="13643">MTQNIAALEKFQNDVKDSQVLWALQDIASGDWVVMDSMQYEETEVMPLWSTQALAQKHCVEEWEEYVAAPISLADWFEFWLEDLVEDDVIVGLNWVGEEDDIELGLSEFTEALGQIEAL</sequence>
<evidence type="ECO:0000313" key="2">
    <source>
        <dbReference type="Proteomes" id="UP001369082"/>
    </source>
</evidence>
<dbReference type="Pfam" id="PF11042">
    <property type="entry name" value="DUF2750"/>
    <property type="match status" value="1"/>
</dbReference>